<dbReference type="AlphaFoldDB" id="A0AAD0UPA0"/>
<keyword evidence="2" id="KW-0812">Transmembrane</keyword>
<evidence type="ECO:0000256" key="1">
    <source>
        <dbReference type="SAM" id="MobiDB-lite"/>
    </source>
</evidence>
<evidence type="ECO:0000313" key="3">
    <source>
        <dbReference type="EMBL" id="AYV56566.1"/>
    </source>
</evidence>
<feature type="region of interest" description="Disordered" evidence="1">
    <location>
        <begin position="378"/>
        <end position="415"/>
    </location>
</feature>
<dbReference type="EMBL" id="CP033614">
    <property type="protein sequence ID" value="AYV56566.1"/>
    <property type="molecule type" value="Genomic_DNA"/>
</dbReference>
<gene>
    <name evidence="3" type="ORF">EFP84_14370</name>
</gene>
<organism evidence="3 4">
    <name type="scientific">Leptospira kmetyi</name>
    <dbReference type="NCBI Taxonomy" id="408139"/>
    <lineage>
        <taxon>Bacteria</taxon>
        <taxon>Pseudomonadati</taxon>
        <taxon>Spirochaetota</taxon>
        <taxon>Spirochaetia</taxon>
        <taxon>Leptospirales</taxon>
        <taxon>Leptospiraceae</taxon>
        <taxon>Leptospira</taxon>
    </lineage>
</organism>
<feature type="compositionally biased region" description="Basic and acidic residues" evidence="1">
    <location>
        <begin position="404"/>
        <end position="415"/>
    </location>
</feature>
<proteinExistence type="predicted"/>
<name>A0AAD0UPA0_9LEPT</name>
<dbReference type="RefSeq" id="WP_123179887.1">
    <property type="nucleotide sequence ID" value="NZ_CP033614.1"/>
</dbReference>
<sequence>MERKDLQEEFEELMSLFLYGEISPNENERLNEIVDLDPALKKRYENYVQTQAGLRTHKQGLVKILFESEKTDPQPVSKKVVDLGKFRNPILALAAMIALIVSMSLIFKQNGFGKEEKLPLAFGGNCDEKSLRNDWILTNASSFCDVEISGEQGLVQFRIFPNSEMRVLDLARSAADAKNRGYRLSILVRKGNLLLNEFVTDPRSKTKLYINGTEIQLTGTKVFIESSEEQNKISVWEGSVRIRSGLRYLFPILLYSFEKESAQNGNATNAQNHNHRPSEIEIQTDWKDLSSETVSNSSLEIKSLRLSEKQSEDLLKTWNGNRSIETYGPEIRASLREIQTKLSENVSQEKKIEFKPENIQILESISEKFGDSTSLEFPKTADESVMSKPNVPKTETSKAGNSSKPRENKTSIPKEEPIRLGIKTITLKDGTVLKGNVIQYENQYVLEENGKKRILKSSDIESISF</sequence>
<accession>A0AAD0UPA0</accession>
<dbReference type="Proteomes" id="UP000276407">
    <property type="component" value="Chromosome 1"/>
</dbReference>
<evidence type="ECO:0000256" key="2">
    <source>
        <dbReference type="SAM" id="Phobius"/>
    </source>
</evidence>
<protein>
    <submittedName>
        <fullName evidence="3">Transcriptional regulator</fullName>
    </submittedName>
</protein>
<dbReference type="KEGG" id="lkm:EFP84_14370"/>
<feature type="compositionally biased region" description="Polar residues" evidence="1">
    <location>
        <begin position="393"/>
        <end position="403"/>
    </location>
</feature>
<keyword evidence="2" id="KW-1133">Transmembrane helix</keyword>
<evidence type="ECO:0000313" key="4">
    <source>
        <dbReference type="Proteomes" id="UP000276407"/>
    </source>
</evidence>
<reference evidence="3 4" key="1">
    <citation type="submission" date="2018-11" db="EMBL/GenBank/DDBJ databases">
        <title>Complete genome sequence of Leptospira kmetyi isolate LS 001/16 from soil sample associated with a leptospirosis patient in Kelantan.</title>
        <authorList>
            <person name="Muhammad Yusoff F."/>
            <person name="Muhammad Yusoff S."/>
            <person name="Ahmad M.N."/>
            <person name="Yusof N.Y."/>
            <person name="Aziah I."/>
        </authorList>
    </citation>
    <scope>NUCLEOTIDE SEQUENCE [LARGE SCALE GENOMIC DNA]</scope>
    <source>
        <strain evidence="3 4">LS 001/16</strain>
    </source>
</reference>
<feature type="transmembrane region" description="Helical" evidence="2">
    <location>
        <begin position="88"/>
        <end position="107"/>
    </location>
</feature>
<keyword evidence="2" id="KW-0472">Membrane</keyword>